<gene>
    <name evidence="1" type="ORF">TBRA_LOCUS11161</name>
</gene>
<protein>
    <submittedName>
        <fullName evidence="1">Uncharacterized protein</fullName>
    </submittedName>
</protein>
<organism evidence="1 2">
    <name type="scientific">Trichogramma brassicae</name>
    <dbReference type="NCBI Taxonomy" id="86971"/>
    <lineage>
        <taxon>Eukaryota</taxon>
        <taxon>Metazoa</taxon>
        <taxon>Ecdysozoa</taxon>
        <taxon>Arthropoda</taxon>
        <taxon>Hexapoda</taxon>
        <taxon>Insecta</taxon>
        <taxon>Pterygota</taxon>
        <taxon>Neoptera</taxon>
        <taxon>Endopterygota</taxon>
        <taxon>Hymenoptera</taxon>
        <taxon>Apocrita</taxon>
        <taxon>Proctotrupomorpha</taxon>
        <taxon>Chalcidoidea</taxon>
        <taxon>Trichogrammatidae</taxon>
        <taxon>Trichogramma</taxon>
    </lineage>
</organism>
<accession>A0A6H5IM89</accession>
<sequence length="121" mass="13691">MERNTAVAQYLLNLSATGKTDYSLWKATRSLEKPEKFNPPIKKPSGDWARTDAEKASTFAIHLAEVFKPNARVFSEGSEAEFLTCPQRAEQCNNNIQAATLKEFFTGILKLTIKRILQVWI</sequence>
<dbReference type="EMBL" id="CADCXV010000961">
    <property type="protein sequence ID" value="CAB0039419.1"/>
    <property type="molecule type" value="Genomic_DNA"/>
</dbReference>
<dbReference type="Proteomes" id="UP000479190">
    <property type="component" value="Unassembled WGS sequence"/>
</dbReference>
<dbReference type="AlphaFoldDB" id="A0A6H5IM89"/>
<keyword evidence="2" id="KW-1185">Reference proteome</keyword>
<evidence type="ECO:0000313" key="2">
    <source>
        <dbReference type="Proteomes" id="UP000479190"/>
    </source>
</evidence>
<name>A0A6H5IM89_9HYME</name>
<reference evidence="1 2" key="1">
    <citation type="submission" date="2020-02" db="EMBL/GenBank/DDBJ databases">
        <authorList>
            <person name="Ferguson B K."/>
        </authorList>
    </citation>
    <scope>NUCLEOTIDE SEQUENCE [LARGE SCALE GENOMIC DNA]</scope>
</reference>
<evidence type="ECO:0000313" key="1">
    <source>
        <dbReference type="EMBL" id="CAB0039419.1"/>
    </source>
</evidence>
<dbReference type="OrthoDB" id="6761808at2759"/>
<proteinExistence type="predicted"/>